<dbReference type="PANTHER" id="PTHR42860:SF1">
    <property type="entry name" value="VITAMIN B12-BINDING PROTEIN"/>
    <property type="match status" value="1"/>
</dbReference>
<dbReference type="PANTHER" id="PTHR42860">
    <property type="entry name" value="VITAMIN B12-BINDING PROTEIN"/>
    <property type="match status" value="1"/>
</dbReference>
<sequence length="432" mass="45844">MVGRSHGCDDPSLALALPIVTAPKVDPNAPSADIDSQVRAQAASGGPVYRIHAETVAELKPTVIITQDHCRICAVTSDDVANACERLPNPQAAKVVTVSPTTFDDVLEDVRSVAAALGVQPRGDRLVRHMKERVEVVRREAVAERGEAPRPKIAHLEWVAPLMGSGYWIAECCAAAGCEMVLGTAGGNSPTLTGIEALASADVIVVAPCGFSIERTKAELDACGLASSPAFRELPAVRAGRCFVADGNKYWNRSSCGIVETCEMAAEMAWPELAGLWGHHGERWVRLSELDAFCSRPGAQPVTKPVVLAEADDPMVPAKAAPLGARRAEASAVEVVNAQLAALFSGDWDGAFALNSKPNCARLGDAAKFAGVVRSSASFSVLVDKGREVEVWECGSDVTVRARVEGRPETTFQFMMVREDGAWCTDGVRVEC</sequence>
<evidence type="ECO:0000313" key="2">
    <source>
        <dbReference type="EMBL" id="GHP01804.1"/>
    </source>
</evidence>
<name>A0A830H444_9CHLO</name>
<proteinExistence type="predicted"/>
<accession>A0A830H444</accession>
<dbReference type="AlphaFoldDB" id="A0A830H444"/>
<dbReference type="InterPro" id="IPR002491">
    <property type="entry name" value="ABC_transptr_periplasmic_BD"/>
</dbReference>
<comment type="caution">
    <text evidence="2">The sequence shown here is derived from an EMBL/GenBank/DDBJ whole genome shotgun (WGS) entry which is preliminary data.</text>
</comment>
<evidence type="ECO:0000259" key="1">
    <source>
        <dbReference type="Pfam" id="PF01497"/>
    </source>
</evidence>
<dbReference type="InterPro" id="IPR051030">
    <property type="entry name" value="Vitamin_B12-ABC_binding"/>
</dbReference>
<dbReference type="Pfam" id="PF01497">
    <property type="entry name" value="Peripla_BP_2"/>
    <property type="match status" value="1"/>
</dbReference>
<reference evidence="2" key="1">
    <citation type="submission" date="2020-10" db="EMBL/GenBank/DDBJ databases">
        <title>Unveiling of a novel bifunctional photoreceptor, Dualchrome1, isolated from a cosmopolitan green alga.</title>
        <authorList>
            <person name="Suzuki S."/>
            <person name="Kawachi M."/>
        </authorList>
    </citation>
    <scope>NUCLEOTIDE SEQUENCE</scope>
    <source>
        <strain evidence="2">NIES 2893</strain>
    </source>
</reference>
<dbReference type="Gene3D" id="3.40.50.1980">
    <property type="entry name" value="Nitrogenase molybdenum iron protein domain"/>
    <property type="match status" value="2"/>
</dbReference>
<keyword evidence="3" id="KW-1185">Reference proteome</keyword>
<evidence type="ECO:0000313" key="3">
    <source>
        <dbReference type="Proteomes" id="UP000660262"/>
    </source>
</evidence>
<dbReference type="OrthoDB" id="274765at2759"/>
<protein>
    <recommendedName>
        <fullName evidence="1">Fe/B12 periplasmic-binding domain-containing protein</fullName>
    </recommendedName>
</protein>
<organism evidence="2 3">
    <name type="scientific">Pycnococcus provasolii</name>
    <dbReference type="NCBI Taxonomy" id="41880"/>
    <lineage>
        <taxon>Eukaryota</taxon>
        <taxon>Viridiplantae</taxon>
        <taxon>Chlorophyta</taxon>
        <taxon>Pseudoscourfieldiophyceae</taxon>
        <taxon>Pseudoscourfieldiales</taxon>
        <taxon>Pycnococcaceae</taxon>
        <taxon>Pycnococcus</taxon>
    </lineage>
</organism>
<dbReference type="Proteomes" id="UP000660262">
    <property type="component" value="Unassembled WGS sequence"/>
</dbReference>
<gene>
    <name evidence="2" type="ORF">PPROV_000056100</name>
</gene>
<dbReference type="EMBL" id="BNJQ01000002">
    <property type="protein sequence ID" value="GHP01804.1"/>
    <property type="molecule type" value="Genomic_DNA"/>
</dbReference>
<dbReference type="SUPFAM" id="SSF53807">
    <property type="entry name" value="Helical backbone' metal receptor"/>
    <property type="match status" value="1"/>
</dbReference>
<feature type="domain" description="Fe/B12 periplasmic-binding" evidence="1">
    <location>
        <begin position="36"/>
        <end position="246"/>
    </location>
</feature>